<feature type="transmembrane region" description="Helical" evidence="1">
    <location>
        <begin position="47"/>
        <end position="65"/>
    </location>
</feature>
<dbReference type="Pfam" id="PF14340">
    <property type="entry name" value="DUF4395"/>
    <property type="match status" value="1"/>
</dbReference>
<accession>A0AAE3KWA7</accession>
<evidence type="ECO:0000313" key="4">
    <source>
        <dbReference type="Proteomes" id="UP001204144"/>
    </source>
</evidence>
<feature type="transmembrane region" description="Helical" evidence="1">
    <location>
        <begin position="95"/>
        <end position="114"/>
    </location>
</feature>
<dbReference type="EMBL" id="RJUF01000183">
    <property type="protein sequence ID" value="MCP9765396.1"/>
    <property type="molecule type" value="Genomic_DNA"/>
</dbReference>
<evidence type="ECO:0000313" key="3">
    <source>
        <dbReference type="EMBL" id="MCP9765396.1"/>
    </source>
</evidence>
<keyword evidence="4" id="KW-1185">Reference proteome</keyword>
<organism evidence="3 4">
    <name type="scientific">Lacihabitans soyangensis</name>
    <dbReference type="NCBI Taxonomy" id="869394"/>
    <lineage>
        <taxon>Bacteria</taxon>
        <taxon>Pseudomonadati</taxon>
        <taxon>Bacteroidota</taxon>
        <taxon>Cytophagia</taxon>
        <taxon>Cytophagales</taxon>
        <taxon>Leadbetterellaceae</taxon>
        <taxon>Lacihabitans</taxon>
    </lineage>
</organism>
<dbReference type="RefSeq" id="WP_255039089.1">
    <property type="nucleotide sequence ID" value="NZ_RJUF01000183.1"/>
</dbReference>
<gene>
    <name evidence="3" type="ORF">EGI31_20875</name>
</gene>
<reference evidence="3 4" key="1">
    <citation type="submission" date="2018-11" db="EMBL/GenBank/DDBJ databases">
        <title>Novel bacteria species description.</title>
        <authorList>
            <person name="Han J.-H."/>
        </authorList>
    </citation>
    <scope>NUCLEOTIDE SEQUENCE [LARGE SCALE GENOMIC DNA]</scope>
    <source>
        <strain evidence="3 4">KCTC23259</strain>
    </source>
</reference>
<keyword evidence="1" id="KW-0472">Membrane</keyword>
<feature type="transmembrane region" description="Helical" evidence="1">
    <location>
        <begin position="21"/>
        <end position="41"/>
    </location>
</feature>
<feature type="transmembrane region" description="Helical" evidence="1">
    <location>
        <begin position="120"/>
        <end position="144"/>
    </location>
</feature>
<keyword evidence="1" id="KW-1133">Transmembrane helix</keyword>
<protein>
    <submittedName>
        <fullName evidence="3">DUF4395 domain-containing protein</fullName>
    </submittedName>
</protein>
<evidence type="ECO:0000259" key="2">
    <source>
        <dbReference type="Pfam" id="PF14340"/>
    </source>
</evidence>
<feature type="domain" description="DUF4395" evidence="2">
    <location>
        <begin position="17"/>
        <end position="151"/>
    </location>
</feature>
<sequence length="213" mass="24552">MKQFGETVQGYTIPVLNEREIRGAAGILFLFMIISFMMIMFKADFLLIKYFITVFMLDMAIRVFMNPKYSPSLIIARFMVRNQTPQYVGAAQKRFAWMIGLTLSTAMFIHMIVFNAYGPVNGISCLICMILMFFEVAFGICIGCKVYAWFNKGKVLHCPGEVCEMKDRQEIQRISGRQVMVLLCFCVLLAVMVYFFNDYFLKSPQDLMKVLAN</sequence>
<evidence type="ECO:0000256" key="1">
    <source>
        <dbReference type="SAM" id="Phobius"/>
    </source>
</evidence>
<feature type="transmembrane region" description="Helical" evidence="1">
    <location>
        <begin position="179"/>
        <end position="196"/>
    </location>
</feature>
<proteinExistence type="predicted"/>
<dbReference type="Proteomes" id="UP001204144">
    <property type="component" value="Unassembled WGS sequence"/>
</dbReference>
<dbReference type="InterPro" id="IPR025508">
    <property type="entry name" value="DUF4395"/>
</dbReference>
<name>A0AAE3KWA7_9BACT</name>
<comment type="caution">
    <text evidence="3">The sequence shown here is derived from an EMBL/GenBank/DDBJ whole genome shotgun (WGS) entry which is preliminary data.</text>
</comment>
<keyword evidence="1" id="KW-0812">Transmembrane</keyword>
<dbReference type="AlphaFoldDB" id="A0AAE3KWA7"/>